<dbReference type="Proteomes" id="UP000237441">
    <property type="component" value="Unassembled WGS sequence"/>
</dbReference>
<reference evidence="2 3" key="1">
    <citation type="submission" date="2016-07" db="EMBL/GenBank/DDBJ databases">
        <title>Comparative genomics of the entomopathogenic fungus Beauveria bassiana.</title>
        <authorList>
            <person name="Valero Jimenez C.A."/>
            <person name="Zwaan B.J."/>
            <person name="Van Kan J.A."/>
            <person name="Takken W."/>
            <person name="Debets A.J."/>
            <person name="Schoustra S.E."/>
            <person name="Koenraadt C.J."/>
        </authorList>
    </citation>
    <scope>NUCLEOTIDE SEQUENCE [LARGE SCALE GENOMIC DNA]</scope>
    <source>
        <strain evidence="2 3">ARSEF 8028</strain>
    </source>
</reference>
<feature type="chain" id="PRO_5015683235" evidence="1">
    <location>
        <begin position="22"/>
        <end position="44"/>
    </location>
</feature>
<feature type="signal peptide" evidence="1">
    <location>
        <begin position="1"/>
        <end position="21"/>
    </location>
</feature>
<protein>
    <submittedName>
        <fullName evidence="2">Uncharacterized protein</fullName>
    </submittedName>
</protein>
<gene>
    <name evidence="2" type="ORF">BB8028_0005g01560</name>
</gene>
<sequence length="44" mass="4482">MLPSFSSLVAAALALAVLGQAAPALNIPMQMNKPSYEGTFGSES</sequence>
<name>A0A2S7YEP0_BEABA</name>
<keyword evidence="1" id="KW-0732">Signal</keyword>
<proteinExistence type="predicted"/>
<evidence type="ECO:0000313" key="3">
    <source>
        <dbReference type="Proteomes" id="UP000237441"/>
    </source>
</evidence>
<accession>A0A2S7YEP0</accession>
<organism evidence="2 3">
    <name type="scientific">Beauveria bassiana</name>
    <name type="common">White muscardine disease fungus</name>
    <name type="synonym">Tritirachium shiotae</name>
    <dbReference type="NCBI Taxonomy" id="176275"/>
    <lineage>
        <taxon>Eukaryota</taxon>
        <taxon>Fungi</taxon>
        <taxon>Dikarya</taxon>
        <taxon>Ascomycota</taxon>
        <taxon>Pezizomycotina</taxon>
        <taxon>Sordariomycetes</taxon>
        <taxon>Hypocreomycetidae</taxon>
        <taxon>Hypocreales</taxon>
        <taxon>Cordycipitaceae</taxon>
        <taxon>Beauveria</taxon>
    </lineage>
</organism>
<evidence type="ECO:0000256" key="1">
    <source>
        <dbReference type="SAM" id="SignalP"/>
    </source>
</evidence>
<dbReference type="EMBL" id="JRHA01000005">
    <property type="protein sequence ID" value="PQK14625.1"/>
    <property type="molecule type" value="Genomic_DNA"/>
</dbReference>
<dbReference type="AlphaFoldDB" id="A0A2S7YEP0"/>
<comment type="caution">
    <text evidence="2">The sequence shown here is derived from an EMBL/GenBank/DDBJ whole genome shotgun (WGS) entry which is preliminary data.</text>
</comment>
<evidence type="ECO:0000313" key="2">
    <source>
        <dbReference type="EMBL" id="PQK14625.1"/>
    </source>
</evidence>